<dbReference type="EMBL" id="GL379820">
    <property type="protein sequence ID" value="EGT47581.1"/>
    <property type="molecule type" value="Genomic_DNA"/>
</dbReference>
<proteinExistence type="predicted"/>
<sequence length="111" mass="12561">MYCAVSSLPFSPTGLPSPTDQSFLRGLSSSTVPPCALDRYNQRHVWLYAMRIVATSPRNCCCRSRLFTLLYLKGALPLIVFRHKYDSALANSFNLFIKILILMQAPRSNME</sequence>
<dbReference type="AlphaFoldDB" id="G0MY58"/>
<evidence type="ECO:0000313" key="2">
    <source>
        <dbReference type="Proteomes" id="UP000008068"/>
    </source>
</evidence>
<gene>
    <name evidence="1" type="ORF">CAEBREN_09957</name>
</gene>
<organism evidence="2">
    <name type="scientific">Caenorhabditis brenneri</name>
    <name type="common">Nematode worm</name>
    <dbReference type="NCBI Taxonomy" id="135651"/>
    <lineage>
        <taxon>Eukaryota</taxon>
        <taxon>Metazoa</taxon>
        <taxon>Ecdysozoa</taxon>
        <taxon>Nematoda</taxon>
        <taxon>Chromadorea</taxon>
        <taxon>Rhabditida</taxon>
        <taxon>Rhabditina</taxon>
        <taxon>Rhabditomorpha</taxon>
        <taxon>Rhabditoidea</taxon>
        <taxon>Rhabditidae</taxon>
        <taxon>Peloderinae</taxon>
        <taxon>Caenorhabditis</taxon>
    </lineage>
</organism>
<evidence type="ECO:0000313" key="1">
    <source>
        <dbReference type="EMBL" id="EGT47581.1"/>
    </source>
</evidence>
<name>G0MY58_CAEBE</name>
<reference evidence="2" key="1">
    <citation type="submission" date="2011-07" db="EMBL/GenBank/DDBJ databases">
        <authorList>
            <consortium name="Caenorhabditis brenneri Sequencing and Analysis Consortium"/>
            <person name="Wilson R.K."/>
        </authorList>
    </citation>
    <scope>NUCLEOTIDE SEQUENCE [LARGE SCALE GENOMIC DNA]</scope>
    <source>
        <strain evidence="2">PB2801</strain>
    </source>
</reference>
<keyword evidence="2" id="KW-1185">Reference proteome</keyword>
<dbReference type="Proteomes" id="UP000008068">
    <property type="component" value="Unassembled WGS sequence"/>
</dbReference>
<protein>
    <submittedName>
        <fullName evidence="1">Uncharacterized protein</fullName>
    </submittedName>
</protein>
<dbReference type="HOGENOM" id="CLU_2160608_0_0_1"/>
<dbReference type="InParanoid" id="G0MY58"/>
<accession>G0MY58</accession>